<evidence type="ECO:0000259" key="6">
    <source>
        <dbReference type="PROSITE" id="PS50949"/>
    </source>
</evidence>
<dbReference type="PANTHER" id="PTHR46577">
    <property type="entry name" value="HTH-TYPE TRANSCRIPTIONAL REGULATORY PROTEIN GABR"/>
    <property type="match status" value="1"/>
</dbReference>
<accession>A0A0B5BJP9</accession>
<dbReference type="STRING" id="345632.GPICK_13945"/>
<evidence type="ECO:0000256" key="4">
    <source>
        <dbReference type="ARBA" id="ARBA00023125"/>
    </source>
</evidence>
<gene>
    <name evidence="7" type="ORF">GPICK_13945</name>
</gene>
<dbReference type="GO" id="GO:0003677">
    <property type="term" value="F:DNA binding"/>
    <property type="evidence" value="ECO:0007669"/>
    <property type="project" value="UniProtKB-KW"/>
</dbReference>
<dbReference type="SMART" id="SM00345">
    <property type="entry name" value="HTH_GNTR"/>
    <property type="match status" value="1"/>
</dbReference>
<reference evidence="7 8" key="1">
    <citation type="journal article" date="2015" name="Genome Announc.">
        <title>Complete Genome of Geobacter pickeringii G13T, a Metal-Reducing Isolate from Sedimentary Kaolin Deposits.</title>
        <authorList>
            <person name="Badalamenti J.P."/>
            <person name="Bond D.R."/>
        </authorList>
    </citation>
    <scope>NUCLEOTIDE SEQUENCE [LARGE SCALE GENOMIC DNA]</scope>
    <source>
        <strain evidence="7 8">G13</strain>
    </source>
</reference>
<keyword evidence="3" id="KW-0805">Transcription regulation</keyword>
<dbReference type="InterPro" id="IPR051446">
    <property type="entry name" value="HTH_trans_reg/aminotransferase"/>
</dbReference>
<dbReference type="CDD" id="cd07377">
    <property type="entry name" value="WHTH_GntR"/>
    <property type="match status" value="1"/>
</dbReference>
<dbReference type="InterPro" id="IPR015424">
    <property type="entry name" value="PyrdxlP-dep_Trfase"/>
</dbReference>
<dbReference type="SUPFAM" id="SSF53383">
    <property type="entry name" value="PLP-dependent transferases"/>
    <property type="match status" value="1"/>
</dbReference>
<dbReference type="SUPFAM" id="SSF46785">
    <property type="entry name" value="Winged helix' DNA-binding domain"/>
    <property type="match status" value="1"/>
</dbReference>
<dbReference type="Pfam" id="PF00155">
    <property type="entry name" value="Aminotran_1_2"/>
    <property type="match status" value="1"/>
</dbReference>
<keyword evidence="4" id="KW-0238">DNA-binding</keyword>
<dbReference type="CDD" id="cd00609">
    <property type="entry name" value="AAT_like"/>
    <property type="match status" value="1"/>
</dbReference>
<dbReference type="InterPro" id="IPR036388">
    <property type="entry name" value="WH-like_DNA-bd_sf"/>
</dbReference>
<evidence type="ECO:0000256" key="5">
    <source>
        <dbReference type="ARBA" id="ARBA00023163"/>
    </source>
</evidence>
<evidence type="ECO:0000256" key="3">
    <source>
        <dbReference type="ARBA" id="ARBA00023015"/>
    </source>
</evidence>
<keyword evidence="8" id="KW-1185">Reference proteome</keyword>
<dbReference type="InterPro" id="IPR000524">
    <property type="entry name" value="Tscrpt_reg_HTH_GntR"/>
</dbReference>
<keyword evidence="5" id="KW-0804">Transcription</keyword>
<dbReference type="KEGG" id="gpi:GPICK_13945"/>
<dbReference type="InterPro" id="IPR015421">
    <property type="entry name" value="PyrdxlP-dep_Trfase_major"/>
</dbReference>
<dbReference type="PANTHER" id="PTHR46577:SF1">
    <property type="entry name" value="HTH-TYPE TRANSCRIPTIONAL REGULATORY PROTEIN GABR"/>
    <property type="match status" value="1"/>
</dbReference>
<evidence type="ECO:0000256" key="1">
    <source>
        <dbReference type="ARBA" id="ARBA00005384"/>
    </source>
</evidence>
<dbReference type="GO" id="GO:0030170">
    <property type="term" value="F:pyridoxal phosphate binding"/>
    <property type="evidence" value="ECO:0007669"/>
    <property type="project" value="InterPro"/>
</dbReference>
<dbReference type="GO" id="GO:0003700">
    <property type="term" value="F:DNA-binding transcription factor activity"/>
    <property type="evidence" value="ECO:0007669"/>
    <property type="project" value="InterPro"/>
</dbReference>
<dbReference type="Gene3D" id="1.10.10.10">
    <property type="entry name" value="Winged helix-like DNA-binding domain superfamily/Winged helix DNA-binding domain"/>
    <property type="match status" value="1"/>
</dbReference>
<evidence type="ECO:0000313" key="7">
    <source>
        <dbReference type="EMBL" id="AJE04306.1"/>
    </source>
</evidence>
<sequence length="464" mass="51505">MFTLNSTDPLPLYRQLYDQIRGRILSGRLPAGSRLPSVRELAAELSASRNTVEGAYQELAAEGYIYGKPRSGYIVSDLDHSAAPVSLSHKPRRPERFPAPPPHYAYDFHPARLDPASFPVALWRRCFTDSLRESSRDLSHYGDSQGEWRLRHSIQRYLERSRGVICDPGQIVICAGLQQSLDIVAHLLKGSHAAVAVENPGYHLPRAVFRNHGLEIVPVPVGTHGLDLDTLAASSGTIAYVTPSHQLPLGCVMPIANRLKLLEWAEKGGRLIIEDDYDSELRYHGTPIPSLQGLRPHGAIVYAGTFSKILSPALRVSYLVLPPPLLAPYHRLFRDYFGTVSLLEQRTLAKFMEEGHWERHVRRMRTVCKKKHDALLRAVERHFGPRAVVAGQGAGLHMVLQLPGTARGEAEIIEAARRKGIRLLPFSDFFVRGTPDATTVLLGFGGMVPDEIEEGIALLSPLCF</sequence>
<evidence type="ECO:0000313" key="8">
    <source>
        <dbReference type="Proteomes" id="UP000057609"/>
    </source>
</evidence>
<dbReference type="EMBL" id="CP009788">
    <property type="protein sequence ID" value="AJE04306.1"/>
    <property type="molecule type" value="Genomic_DNA"/>
</dbReference>
<proteinExistence type="inferred from homology"/>
<organism evidence="7 8">
    <name type="scientific">Geobacter pickeringii</name>
    <dbReference type="NCBI Taxonomy" id="345632"/>
    <lineage>
        <taxon>Bacteria</taxon>
        <taxon>Pseudomonadati</taxon>
        <taxon>Thermodesulfobacteriota</taxon>
        <taxon>Desulfuromonadia</taxon>
        <taxon>Geobacterales</taxon>
        <taxon>Geobacteraceae</taxon>
        <taxon>Geobacter</taxon>
    </lineage>
</organism>
<dbReference type="OrthoDB" id="9808770at2"/>
<dbReference type="AlphaFoldDB" id="A0A0B5BJP9"/>
<dbReference type="Proteomes" id="UP000057609">
    <property type="component" value="Chromosome"/>
</dbReference>
<name>A0A0B5BJP9_9BACT</name>
<dbReference type="Gene3D" id="3.40.640.10">
    <property type="entry name" value="Type I PLP-dependent aspartate aminotransferase-like (Major domain)"/>
    <property type="match status" value="1"/>
</dbReference>
<feature type="domain" description="HTH gntR-type" evidence="6">
    <location>
        <begin position="10"/>
        <end position="78"/>
    </location>
</feature>
<protein>
    <submittedName>
        <fullName evidence="7">GntR family transcriptional regulator</fullName>
    </submittedName>
</protein>
<dbReference type="InterPro" id="IPR036390">
    <property type="entry name" value="WH_DNA-bd_sf"/>
</dbReference>
<dbReference type="Pfam" id="PF00392">
    <property type="entry name" value="GntR"/>
    <property type="match status" value="1"/>
</dbReference>
<keyword evidence="2" id="KW-0663">Pyridoxal phosphate</keyword>
<evidence type="ECO:0000256" key="2">
    <source>
        <dbReference type="ARBA" id="ARBA00022898"/>
    </source>
</evidence>
<dbReference type="HOGENOM" id="CLU_017584_0_1_7"/>
<dbReference type="PROSITE" id="PS50949">
    <property type="entry name" value="HTH_GNTR"/>
    <property type="match status" value="1"/>
</dbReference>
<comment type="similarity">
    <text evidence="1">In the C-terminal section; belongs to the class-I pyridoxal-phosphate-dependent aminotransferase family.</text>
</comment>
<dbReference type="InterPro" id="IPR004839">
    <property type="entry name" value="Aminotransferase_I/II_large"/>
</dbReference>
<dbReference type="PRINTS" id="PR00035">
    <property type="entry name" value="HTHGNTR"/>
</dbReference>
<dbReference type="RefSeq" id="WP_039744184.1">
    <property type="nucleotide sequence ID" value="NZ_CP009788.1"/>
</dbReference>